<dbReference type="AlphaFoldDB" id="A0A9N8HFN3"/>
<name>A0A9N8HFN3_9STRA</name>
<dbReference type="Proteomes" id="UP001153069">
    <property type="component" value="Unassembled WGS sequence"/>
</dbReference>
<organism evidence="1 2">
    <name type="scientific">Seminavis robusta</name>
    <dbReference type="NCBI Taxonomy" id="568900"/>
    <lineage>
        <taxon>Eukaryota</taxon>
        <taxon>Sar</taxon>
        <taxon>Stramenopiles</taxon>
        <taxon>Ochrophyta</taxon>
        <taxon>Bacillariophyta</taxon>
        <taxon>Bacillariophyceae</taxon>
        <taxon>Bacillariophycidae</taxon>
        <taxon>Naviculales</taxon>
        <taxon>Naviculaceae</taxon>
        <taxon>Seminavis</taxon>
    </lineage>
</organism>
<protein>
    <submittedName>
        <fullName evidence="1">Uncharacterized protein</fullName>
    </submittedName>
</protein>
<evidence type="ECO:0000313" key="2">
    <source>
        <dbReference type="Proteomes" id="UP001153069"/>
    </source>
</evidence>
<dbReference type="EMBL" id="CAICTM010000581">
    <property type="protein sequence ID" value="CAB9513278.1"/>
    <property type="molecule type" value="Genomic_DNA"/>
</dbReference>
<keyword evidence="2" id="KW-1185">Reference proteome</keyword>
<reference evidence="1" key="1">
    <citation type="submission" date="2020-06" db="EMBL/GenBank/DDBJ databases">
        <authorList>
            <consortium name="Plant Systems Biology data submission"/>
        </authorList>
    </citation>
    <scope>NUCLEOTIDE SEQUENCE</scope>
    <source>
        <strain evidence="1">D6</strain>
    </source>
</reference>
<accession>A0A9N8HFN3</accession>
<evidence type="ECO:0000313" key="1">
    <source>
        <dbReference type="EMBL" id="CAB9513278.1"/>
    </source>
</evidence>
<comment type="caution">
    <text evidence="1">The sequence shown here is derived from an EMBL/GenBank/DDBJ whole genome shotgun (WGS) entry which is preliminary data.</text>
</comment>
<gene>
    <name evidence="1" type="ORF">SEMRO_582_G170490.1</name>
</gene>
<proteinExistence type="predicted"/>
<sequence length="155" mass="16764">MNSAAPRLRPLMTRAMARPGIANMAPRTFASFPTNFPDTTTTTTMTPLPIQLHATADSSIMNRSALTDAVTKAVSSIGGVLAQTKTDDPSETKFVMENVGSEQLAVLHSLLEFSSLNWTQSTQRFLENCYFALVGSSDSLETTTTTTAVLQLNWS</sequence>